<dbReference type="GO" id="GO:0022857">
    <property type="term" value="F:transmembrane transporter activity"/>
    <property type="evidence" value="ECO:0007669"/>
    <property type="project" value="InterPro"/>
</dbReference>
<feature type="transmembrane region" description="Helical" evidence="9">
    <location>
        <begin position="255"/>
        <end position="271"/>
    </location>
</feature>
<feature type="transmembrane region" description="Helical" evidence="9">
    <location>
        <begin position="222"/>
        <end position="243"/>
    </location>
</feature>
<evidence type="ECO:0000256" key="4">
    <source>
        <dbReference type="ARBA" id="ARBA00022475"/>
    </source>
</evidence>
<keyword evidence="5" id="KW-0997">Cell inner membrane</keyword>
<evidence type="ECO:0000313" key="11">
    <source>
        <dbReference type="Proteomes" id="UP000219271"/>
    </source>
</evidence>
<dbReference type="RefSeq" id="WP_097097309.1">
    <property type="nucleotide sequence ID" value="NZ_OCMY01000001.1"/>
</dbReference>
<dbReference type="Proteomes" id="UP000219271">
    <property type="component" value="Unassembled WGS sequence"/>
</dbReference>
<evidence type="ECO:0000256" key="5">
    <source>
        <dbReference type="ARBA" id="ARBA00022519"/>
    </source>
</evidence>
<dbReference type="CDD" id="cd06579">
    <property type="entry name" value="TM_PBP1_transp_AraH_like"/>
    <property type="match status" value="1"/>
</dbReference>
<feature type="transmembrane region" description="Helical" evidence="9">
    <location>
        <begin position="166"/>
        <end position="193"/>
    </location>
</feature>
<dbReference type="OrthoDB" id="5083725at2"/>
<dbReference type="GO" id="GO:0005886">
    <property type="term" value="C:plasma membrane"/>
    <property type="evidence" value="ECO:0007669"/>
    <property type="project" value="UniProtKB-SubCell"/>
</dbReference>
<evidence type="ECO:0000256" key="8">
    <source>
        <dbReference type="ARBA" id="ARBA00023136"/>
    </source>
</evidence>
<gene>
    <name evidence="10" type="ORF">SAMN06273570_3959</name>
</gene>
<keyword evidence="11" id="KW-1185">Reference proteome</keyword>
<dbReference type="Pfam" id="PF02653">
    <property type="entry name" value="BPD_transp_2"/>
    <property type="match status" value="1"/>
</dbReference>
<evidence type="ECO:0000256" key="9">
    <source>
        <dbReference type="SAM" id="Phobius"/>
    </source>
</evidence>
<keyword evidence="4" id="KW-1003">Cell membrane</keyword>
<keyword evidence="6 9" id="KW-0812">Transmembrane</keyword>
<dbReference type="AlphaFoldDB" id="A0A286BZD9"/>
<evidence type="ECO:0000256" key="7">
    <source>
        <dbReference type="ARBA" id="ARBA00022989"/>
    </source>
</evidence>
<dbReference type="EMBL" id="OCMY01000001">
    <property type="protein sequence ID" value="SOD39510.1"/>
    <property type="molecule type" value="Genomic_DNA"/>
</dbReference>
<dbReference type="InterPro" id="IPR001851">
    <property type="entry name" value="ABC_transp_permease"/>
</dbReference>
<comment type="similarity">
    <text evidence="2">Belongs to the binding-protein-dependent transport system permease family. AraH/RbsC subfamily.</text>
</comment>
<keyword evidence="7 9" id="KW-1133">Transmembrane helix</keyword>
<protein>
    <submittedName>
        <fullName evidence="10">Monosaccharide ABC transporter membrane protein, CUT2 family</fullName>
    </submittedName>
</protein>
<evidence type="ECO:0000256" key="2">
    <source>
        <dbReference type="ARBA" id="ARBA00007942"/>
    </source>
</evidence>
<keyword evidence="3" id="KW-0813">Transport</keyword>
<reference evidence="11" key="1">
    <citation type="submission" date="2017-09" db="EMBL/GenBank/DDBJ databases">
        <authorList>
            <person name="Varghese N."/>
            <person name="Submissions S."/>
        </authorList>
    </citation>
    <scope>NUCLEOTIDE SEQUENCE [LARGE SCALE GENOMIC DNA]</scope>
    <source>
        <strain evidence="11">JKS000234</strain>
    </source>
</reference>
<evidence type="ECO:0000256" key="6">
    <source>
        <dbReference type="ARBA" id="ARBA00022692"/>
    </source>
</evidence>
<evidence type="ECO:0000256" key="3">
    <source>
        <dbReference type="ARBA" id="ARBA00022448"/>
    </source>
</evidence>
<feature type="transmembrane region" description="Helical" evidence="9">
    <location>
        <begin position="278"/>
        <end position="297"/>
    </location>
</feature>
<keyword evidence="8 9" id="KW-0472">Membrane</keyword>
<dbReference type="PANTHER" id="PTHR32196:SF21">
    <property type="entry name" value="ABC TRANSPORTER PERMEASE PROTEIN YPHD-RELATED"/>
    <property type="match status" value="1"/>
</dbReference>
<comment type="subcellular location">
    <subcellularLocation>
        <location evidence="1">Cell inner membrane</location>
        <topology evidence="1">Multi-pass membrane protein</topology>
    </subcellularLocation>
</comment>
<organism evidence="10 11">
    <name type="scientific">Candidatus Pantoea floridensis</name>
    <dbReference type="NCBI Taxonomy" id="1938870"/>
    <lineage>
        <taxon>Bacteria</taxon>
        <taxon>Pseudomonadati</taxon>
        <taxon>Pseudomonadota</taxon>
        <taxon>Gammaproteobacteria</taxon>
        <taxon>Enterobacterales</taxon>
        <taxon>Erwiniaceae</taxon>
        <taxon>Pantoea</taxon>
    </lineage>
</organism>
<accession>A0A286BZD9</accession>
<feature type="transmembrane region" description="Helical" evidence="9">
    <location>
        <begin position="303"/>
        <end position="322"/>
    </location>
</feature>
<evidence type="ECO:0000256" key="1">
    <source>
        <dbReference type="ARBA" id="ARBA00004429"/>
    </source>
</evidence>
<feature type="transmembrane region" description="Helical" evidence="9">
    <location>
        <begin position="101"/>
        <end position="121"/>
    </location>
</feature>
<dbReference type="PANTHER" id="PTHR32196">
    <property type="entry name" value="ABC TRANSPORTER PERMEASE PROTEIN YPHD-RELATED-RELATED"/>
    <property type="match status" value="1"/>
</dbReference>
<sequence length="328" mass="34443">MSDSLISPVTQRPRQAALLRVAIVLPFIALLLFFVIAAPAFATASNLRSVLLNNVAPLAIVALAMTLVTRIGAIDLSVGTAIDIACLVLVTLMLHQVSLPVALIAAMVAALLVGVFNAFLVTQLGVEPFLATLGTLFIGQSVQQLSSNGGQPIYLLSQKLPEGFSAMGHGAFLAIPLPLWLLFLVALALYQLLHRSATGRSLRVMGEQYSVAQHSGVAVKRLTAMAFILAALIAGIVGLILAANVKAWVPLSGNAYLLNAIGASFIGATFAPSRRPNVVGTLLGVVLLSFIANGLLLVGWNFYWQQVATGGLIFIVLAVGALRARRHA</sequence>
<feature type="transmembrane region" description="Helical" evidence="9">
    <location>
        <begin position="50"/>
        <end position="69"/>
    </location>
</feature>
<proteinExistence type="inferred from homology"/>
<evidence type="ECO:0000313" key="10">
    <source>
        <dbReference type="EMBL" id="SOD39510.1"/>
    </source>
</evidence>
<name>A0A286BZD9_9GAMM</name>
<feature type="transmembrane region" description="Helical" evidence="9">
    <location>
        <begin position="21"/>
        <end position="44"/>
    </location>
</feature>